<reference evidence="1" key="2">
    <citation type="submission" date="2023-07" db="EMBL/GenBank/DDBJ databases">
        <authorList>
            <person name="Bai X.-H."/>
            <person name="Wang H.-H."/>
            <person name="Wang J."/>
            <person name="Ma M.-Y."/>
            <person name="Hu H.-H."/>
            <person name="Song Z.-L."/>
            <person name="Ma H.-G."/>
            <person name="Fan Y."/>
            <person name="Du C.-Y."/>
            <person name="Xu J.-C."/>
        </authorList>
    </citation>
    <scope>NUCLEOTIDE SEQUENCE</scope>
    <source>
        <strain evidence="1">CZ1</strain>
    </source>
</reference>
<proteinExistence type="predicted"/>
<name>A0AA96WQY1_LEPBY</name>
<accession>A0AA96WQY1</accession>
<dbReference type="AlphaFoldDB" id="A0AA96WQY1"/>
<dbReference type="EMBL" id="CP130144">
    <property type="protein sequence ID" value="WNZ43888.1"/>
    <property type="molecule type" value="Genomic_DNA"/>
</dbReference>
<reference evidence="1" key="1">
    <citation type="journal article" date="2023" name="Plants (Basel)">
        <title>Genomic Analysis of Leptolyngbya boryana CZ1 Reveals Efficient Carbon Fixation Modules.</title>
        <authorList>
            <person name="Bai X."/>
            <person name="Wang H."/>
            <person name="Cheng W."/>
            <person name="Wang J."/>
            <person name="Ma M."/>
            <person name="Hu H."/>
            <person name="Song Z."/>
            <person name="Ma H."/>
            <person name="Fan Y."/>
            <person name="Du C."/>
            <person name="Xu J."/>
        </authorList>
    </citation>
    <scope>NUCLEOTIDE SEQUENCE</scope>
    <source>
        <strain evidence="1">CZ1</strain>
    </source>
</reference>
<dbReference type="RefSeq" id="WP_316426073.1">
    <property type="nucleotide sequence ID" value="NZ_CP130144.1"/>
</dbReference>
<organism evidence="1">
    <name type="scientific">Leptolyngbya boryana CZ1</name>
    <dbReference type="NCBI Taxonomy" id="3060204"/>
    <lineage>
        <taxon>Bacteria</taxon>
        <taxon>Bacillati</taxon>
        <taxon>Cyanobacteriota</taxon>
        <taxon>Cyanophyceae</taxon>
        <taxon>Leptolyngbyales</taxon>
        <taxon>Leptolyngbyaceae</taxon>
        <taxon>Leptolyngbya group</taxon>
        <taxon>Leptolyngbya</taxon>
    </lineage>
</organism>
<evidence type="ECO:0000313" key="1">
    <source>
        <dbReference type="EMBL" id="WNZ43888.1"/>
    </source>
</evidence>
<protein>
    <submittedName>
        <fullName evidence="1">Uncharacterized protein</fullName>
    </submittedName>
</protein>
<sequence length="49" mass="5252">MRKGKRGGQGKFGVEDQLLIAMAYSLLSKTALQEIRLIGGECSNLISLG</sequence>
<gene>
    <name evidence="1" type="ORF">Q2T42_18795</name>
</gene>